<evidence type="ECO:0000313" key="2">
    <source>
        <dbReference type="EMBL" id="KAK5530607.1"/>
    </source>
</evidence>
<keyword evidence="3" id="KW-1185">Reference proteome</keyword>
<evidence type="ECO:0000313" key="3">
    <source>
        <dbReference type="Proteomes" id="UP001345827"/>
    </source>
</evidence>
<comment type="caution">
    <text evidence="2">The sequence shown here is derived from an EMBL/GenBank/DDBJ whole genome shotgun (WGS) entry which is preliminary data.</text>
</comment>
<dbReference type="EMBL" id="JAXLQG010000019">
    <property type="protein sequence ID" value="KAK5530607.1"/>
    <property type="molecule type" value="Genomic_DNA"/>
</dbReference>
<dbReference type="Proteomes" id="UP001345827">
    <property type="component" value="Unassembled WGS sequence"/>
</dbReference>
<feature type="region of interest" description="Disordered" evidence="1">
    <location>
        <begin position="1"/>
        <end position="64"/>
    </location>
</feature>
<organism evidence="2 3">
    <name type="scientific">Vermiconidia calcicola</name>
    <dbReference type="NCBI Taxonomy" id="1690605"/>
    <lineage>
        <taxon>Eukaryota</taxon>
        <taxon>Fungi</taxon>
        <taxon>Dikarya</taxon>
        <taxon>Ascomycota</taxon>
        <taxon>Pezizomycotina</taxon>
        <taxon>Dothideomycetes</taxon>
        <taxon>Dothideomycetidae</taxon>
        <taxon>Mycosphaerellales</taxon>
        <taxon>Extremaceae</taxon>
        <taxon>Vermiconidia</taxon>
    </lineage>
</organism>
<sequence length="218" mass="23860">MSSDSLSTTSSRSSRSSFHIDMPSNPPYPDTAPTRSTITPFSPNPQNPTSTTWHPHPPHLPHIHIATPHPLAAATQYVDKHVVPVFDFAKHRQEYVINKDIRTAKREARQHSLVDSPIPELDDDDEHEDQNHNHNHNYQSVSTSTAAFTAGLAPSAMVASEADLGHHAHAAAALDNDAWQAILAKREAIRLRSGRDMSSGESAFSHAPKVQDSPATTL</sequence>
<proteinExistence type="predicted"/>
<protein>
    <submittedName>
        <fullName evidence="2">Uncharacterized protein</fullName>
    </submittedName>
</protein>
<feature type="compositionally biased region" description="Low complexity" evidence="1">
    <location>
        <begin position="1"/>
        <end position="17"/>
    </location>
</feature>
<evidence type="ECO:0000256" key="1">
    <source>
        <dbReference type="SAM" id="MobiDB-lite"/>
    </source>
</evidence>
<reference evidence="2 3" key="1">
    <citation type="submission" date="2023-06" db="EMBL/GenBank/DDBJ databases">
        <title>Black Yeasts Isolated from many extreme environments.</title>
        <authorList>
            <person name="Coleine C."/>
            <person name="Stajich J.E."/>
            <person name="Selbmann L."/>
        </authorList>
    </citation>
    <scope>NUCLEOTIDE SEQUENCE [LARGE SCALE GENOMIC DNA]</scope>
    <source>
        <strain evidence="2 3">CCFEE 5887</strain>
    </source>
</reference>
<name>A0AAV9PWR2_9PEZI</name>
<feature type="region of interest" description="Disordered" evidence="1">
    <location>
        <begin position="106"/>
        <end position="137"/>
    </location>
</feature>
<dbReference type="AlphaFoldDB" id="A0AAV9PWR2"/>
<feature type="region of interest" description="Disordered" evidence="1">
    <location>
        <begin position="194"/>
        <end position="218"/>
    </location>
</feature>
<accession>A0AAV9PWR2</accession>
<gene>
    <name evidence="2" type="ORF">LTR25_009185</name>
</gene>